<dbReference type="SUPFAM" id="SSF54928">
    <property type="entry name" value="RNA-binding domain, RBD"/>
    <property type="match status" value="1"/>
</dbReference>
<comment type="caution">
    <text evidence="4">The sequence shown here is derived from an EMBL/GenBank/DDBJ whole genome shotgun (WGS) entry which is preliminary data.</text>
</comment>
<dbReference type="GO" id="GO:0006355">
    <property type="term" value="P:regulation of DNA-templated transcription"/>
    <property type="evidence" value="ECO:0007669"/>
    <property type="project" value="InterPro"/>
</dbReference>
<keyword evidence="3" id="KW-0539">Nucleus</keyword>
<dbReference type="GO" id="GO:0005634">
    <property type="term" value="C:nucleus"/>
    <property type="evidence" value="ECO:0007669"/>
    <property type="project" value="UniProtKB-SubCell"/>
</dbReference>
<dbReference type="InterPro" id="IPR012677">
    <property type="entry name" value="Nucleotide-bd_a/b_plait_sf"/>
</dbReference>
<dbReference type="Gene3D" id="3.30.70.330">
    <property type="match status" value="1"/>
</dbReference>
<gene>
    <name evidence="4" type="ORF">EI555_005724</name>
</gene>
<name>A0A4U1EHH9_MONMO</name>
<evidence type="ECO:0008006" key="6">
    <source>
        <dbReference type="Google" id="ProtNLM"/>
    </source>
</evidence>
<feature type="non-terminal residue" evidence="4">
    <location>
        <position position="79"/>
    </location>
</feature>
<keyword evidence="2" id="KW-0694">RNA-binding</keyword>
<comment type="subcellular location">
    <subcellularLocation>
        <location evidence="1">Nucleus</location>
    </subcellularLocation>
</comment>
<dbReference type="AlphaFoldDB" id="A0A4U1EHH9"/>
<evidence type="ECO:0000313" key="4">
    <source>
        <dbReference type="EMBL" id="TKC35702.1"/>
    </source>
</evidence>
<accession>A0A4U1EHH9</accession>
<proteinExistence type="predicted"/>
<reference evidence="5" key="1">
    <citation type="journal article" date="2019" name="IScience">
        <title>Narwhal Genome Reveals Long-Term Low Genetic Diversity despite Current Large Abundance Size.</title>
        <authorList>
            <person name="Westbury M.V."/>
            <person name="Petersen B."/>
            <person name="Garde E."/>
            <person name="Heide-Jorgensen M.P."/>
            <person name="Lorenzen E.D."/>
        </authorList>
    </citation>
    <scope>NUCLEOTIDE SEQUENCE [LARGE SCALE GENOMIC DNA]</scope>
</reference>
<evidence type="ECO:0000256" key="2">
    <source>
        <dbReference type="ARBA" id="ARBA00022884"/>
    </source>
</evidence>
<evidence type="ECO:0000256" key="1">
    <source>
        <dbReference type="ARBA" id="ARBA00004123"/>
    </source>
</evidence>
<dbReference type="InterPro" id="IPR035979">
    <property type="entry name" value="RBD_domain_sf"/>
</dbReference>
<organism evidence="4 5">
    <name type="scientific">Monodon monoceros</name>
    <name type="common">Narwhal</name>
    <name type="synonym">Ceratodon monodon</name>
    <dbReference type="NCBI Taxonomy" id="40151"/>
    <lineage>
        <taxon>Eukaryota</taxon>
        <taxon>Metazoa</taxon>
        <taxon>Chordata</taxon>
        <taxon>Craniata</taxon>
        <taxon>Vertebrata</taxon>
        <taxon>Euteleostomi</taxon>
        <taxon>Mammalia</taxon>
        <taxon>Eutheria</taxon>
        <taxon>Laurasiatheria</taxon>
        <taxon>Artiodactyla</taxon>
        <taxon>Whippomorpha</taxon>
        <taxon>Cetacea</taxon>
        <taxon>Odontoceti</taxon>
        <taxon>Monodontidae</taxon>
        <taxon>Monodon</taxon>
    </lineage>
</organism>
<dbReference type="InterPro" id="IPR034870">
    <property type="entry name" value="TET_fam"/>
</dbReference>
<dbReference type="GO" id="GO:0003723">
    <property type="term" value="F:RNA binding"/>
    <property type="evidence" value="ECO:0007669"/>
    <property type="project" value="UniProtKB-KW"/>
</dbReference>
<dbReference type="Proteomes" id="UP000308365">
    <property type="component" value="Unassembled WGS sequence"/>
</dbReference>
<dbReference type="PANTHER" id="PTHR23238">
    <property type="entry name" value="RNA BINDING PROTEIN"/>
    <property type="match status" value="1"/>
</dbReference>
<evidence type="ECO:0000313" key="5">
    <source>
        <dbReference type="Proteomes" id="UP000308365"/>
    </source>
</evidence>
<dbReference type="EMBL" id="RWIC01001456">
    <property type="protein sequence ID" value="TKC35702.1"/>
    <property type="molecule type" value="Genomic_DNA"/>
</dbReference>
<protein>
    <recommendedName>
        <fullName evidence="6">RRM domain-containing protein</fullName>
    </recommendedName>
</protein>
<sequence>MKQDSKAMRMEEVSRYKYMNWTAKNPDEDSDNSAIYVQELNDSVTLDDLADFFKQCGVVKVNKRAGQPMIHIYLDKERP</sequence>
<evidence type="ECO:0000256" key="3">
    <source>
        <dbReference type="ARBA" id="ARBA00023242"/>
    </source>
</evidence>